<dbReference type="InterPro" id="IPR036163">
    <property type="entry name" value="HMA_dom_sf"/>
</dbReference>
<keyword evidence="4 15" id="KW-1003">Cell membrane</keyword>
<proteinExistence type="inferred from homology"/>
<accession>A0ABV2QGK8</accession>
<dbReference type="InterPro" id="IPR018303">
    <property type="entry name" value="ATPase_P-typ_P_site"/>
</dbReference>
<evidence type="ECO:0000256" key="14">
    <source>
        <dbReference type="ARBA" id="ARBA00023136"/>
    </source>
</evidence>
<dbReference type="Proteomes" id="UP001549320">
    <property type="component" value="Unassembled WGS sequence"/>
</dbReference>
<feature type="transmembrane region" description="Helical" evidence="15">
    <location>
        <begin position="238"/>
        <end position="256"/>
    </location>
</feature>
<feature type="domain" description="HMA" evidence="17">
    <location>
        <begin position="53"/>
        <end position="119"/>
    </location>
</feature>
<evidence type="ECO:0000256" key="2">
    <source>
        <dbReference type="ARBA" id="ARBA00006024"/>
    </source>
</evidence>
<dbReference type="InterPro" id="IPR059000">
    <property type="entry name" value="ATPase_P-type_domA"/>
</dbReference>
<evidence type="ECO:0000256" key="4">
    <source>
        <dbReference type="ARBA" id="ARBA00022475"/>
    </source>
</evidence>
<dbReference type="PRINTS" id="PR00119">
    <property type="entry name" value="CATATPASE"/>
</dbReference>
<dbReference type="PROSITE" id="PS50846">
    <property type="entry name" value="HMA_2"/>
    <property type="match status" value="1"/>
</dbReference>
<dbReference type="InterPro" id="IPR027256">
    <property type="entry name" value="P-typ_ATPase_IB"/>
</dbReference>
<keyword evidence="5" id="KW-0597">Phosphoprotein</keyword>
<feature type="transmembrane region" description="Helical" evidence="15">
    <location>
        <begin position="206"/>
        <end position="226"/>
    </location>
</feature>
<dbReference type="InterPro" id="IPR023299">
    <property type="entry name" value="ATPase_P-typ_cyto_dom_N"/>
</dbReference>
<feature type="transmembrane region" description="Helical" evidence="15">
    <location>
        <begin position="138"/>
        <end position="156"/>
    </location>
</feature>
<feature type="transmembrane region" description="Helical" evidence="15">
    <location>
        <begin position="391"/>
        <end position="411"/>
    </location>
</feature>
<evidence type="ECO:0000256" key="5">
    <source>
        <dbReference type="ARBA" id="ARBA00022553"/>
    </source>
</evidence>
<dbReference type="SUPFAM" id="SSF81653">
    <property type="entry name" value="Calcium ATPase, transduction domain A"/>
    <property type="match status" value="1"/>
</dbReference>
<name>A0ABV2QGK8_9BURK</name>
<dbReference type="InterPro" id="IPR044492">
    <property type="entry name" value="P_typ_ATPase_HD_dom"/>
</dbReference>
<dbReference type="SFLD" id="SFLDS00003">
    <property type="entry name" value="Haloacid_Dehalogenase"/>
    <property type="match status" value="1"/>
</dbReference>
<dbReference type="NCBIfam" id="TIGR01511">
    <property type="entry name" value="ATPase-IB1_Cu"/>
    <property type="match status" value="1"/>
</dbReference>
<evidence type="ECO:0000256" key="11">
    <source>
        <dbReference type="ARBA" id="ARBA00022967"/>
    </source>
</evidence>
<dbReference type="PROSITE" id="PS00154">
    <property type="entry name" value="ATPASE_E1_E2"/>
    <property type="match status" value="1"/>
</dbReference>
<comment type="similarity">
    <text evidence="2 15">Belongs to the cation transport ATPase (P-type) (TC 3.A.3) family. Type IB subfamily.</text>
</comment>
<dbReference type="SUPFAM" id="SSF55008">
    <property type="entry name" value="HMA, heavy metal-associated domain"/>
    <property type="match status" value="1"/>
</dbReference>
<dbReference type="PANTHER" id="PTHR43520">
    <property type="entry name" value="ATP7, ISOFORM B"/>
    <property type="match status" value="1"/>
</dbReference>
<dbReference type="CDD" id="cd02079">
    <property type="entry name" value="P-type_ATPase_HM"/>
    <property type="match status" value="1"/>
</dbReference>
<dbReference type="CDD" id="cd00371">
    <property type="entry name" value="HMA"/>
    <property type="match status" value="1"/>
</dbReference>
<reference evidence="18 19" key="1">
    <citation type="submission" date="2024-06" db="EMBL/GenBank/DDBJ databases">
        <title>Sorghum-associated microbial communities from plants grown in Nebraska, USA.</title>
        <authorList>
            <person name="Schachtman D."/>
        </authorList>
    </citation>
    <scope>NUCLEOTIDE SEQUENCE [LARGE SCALE GENOMIC DNA]</scope>
    <source>
        <strain evidence="18 19">2709</strain>
    </source>
</reference>
<dbReference type="Gene3D" id="3.40.1110.10">
    <property type="entry name" value="Calcium-transporting ATPase, cytoplasmic domain N"/>
    <property type="match status" value="1"/>
</dbReference>
<evidence type="ECO:0000256" key="8">
    <source>
        <dbReference type="ARBA" id="ARBA00022741"/>
    </source>
</evidence>
<keyword evidence="7 15" id="KW-0479">Metal-binding</keyword>
<keyword evidence="6 15" id="KW-0812">Transmembrane</keyword>
<dbReference type="InterPro" id="IPR036412">
    <property type="entry name" value="HAD-like_sf"/>
</dbReference>
<feature type="transmembrane region" description="Helical" evidence="15">
    <location>
        <begin position="176"/>
        <end position="194"/>
    </location>
</feature>
<evidence type="ECO:0000256" key="12">
    <source>
        <dbReference type="ARBA" id="ARBA00022989"/>
    </source>
</evidence>
<evidence type="ECO:0000256" key="13">
    <source>
        <dbReference type="ARBA" id="ARBA00023065"/>
    </source>
</evidence>
<evidence type="ECO:0000259" key="17">
    <source>
        <dbReference type="PROSITE" id="PS50846"/>
    </source>
</evidence>
<protein>
    <submittedName>
        <fullName evidence="18">Cu2+-exporting ATPase</fullName>
    </submittedName>
</protein>
<dbReference type="SUPFAM" id="SSF81660">
    <property type="entry name" value="Metal cation-transporting ATPase, ATP-binding domain N"/>
    <property type="match status" value="1"/>
</dbReference>
<keyword evidence="3" id="KW-0813">Transport</keyword>
<dbReference type="SFLD" id="SFLDG00002">
    <property type="entry name" value="C1.7:_P-type_atpase_like"/>
    <property type="match status" value="1"/>
</dbReference>
<dbReference type="EMBL" id="JBEPSH010000014">
    <property type="protein sequence ID" value="MET4580175.1"/>
    <property type="molecule type" value="Genomic_DNA"/>
</dbReference>
<dbReference type="Pfam" id="PF00702">
    <property type="entry name" value="Hydrolase"/>
    <property type="match status" value="1"/>
</dbReference>
<evidence type="ECO:0000256" key="7">
    <source>
        <dbReference type="ARBA" id="ARBA00022723"/>
    </source>
</evidence>
<feature type="region of interest" description="Disordered" evidence="16">
    <location>
        <begin position="789"/>
        <end position="816"/>
    </location>
</feature>
<feature type="transmembrane region" description="Helical" evidence="15">
    <location>
        <begin position="735"/>
        <end position="751"/>
    </location>
</feature>
<keyword evidence="19" id="KW-1185">Reference proteome</keyword>
<dbReference type="InterPro" id="IPR006121">
    <property type="entry name" value="HMA_dom"/>
</dbReference>
<keyword evidence="11" id="KW-1278">Translocase</keyword>
<feature type="transmembrane region" description="Helical" evidence="15">
    <location>
        <begin position="417"/>
        <end position="450"/>
    </location>
</feature>
<comment type="caution">
    <text evidence="18">The sequence shown here is derived from an EMBL/GenBank/DDBJ whole genome shotgun (WGS) entry which is preliminary data.</text>
</comment>
<dbReference type="InterPro" id="IPR023298">
    <property type="entry name" value="ATPase_P-typ_TM_dom_sf"/>
</dbReference>
<evidence type="ECO:0000256" key="3">
    <source>
        <dbReference type="ARBA" id="ARBA00022448"/>
    </source>
</evidence>
<dbReference type="Pfam" id="PF00122">
    <property type="entry name" value="E1-E2_ATPase"/>
    <property type="match status" value="1"/>
</dbReference>
<evidence type="ECO:0000256" key="6">
    <source>
        <dbReference type="ARBA" id="ARBA00022692"/>
    </source>
</evidence>
<organism evidence="18 19">
    <name type="scientific">Ottowia thiooxydans</name>
    <dbReference type="NCBI Taxonomy" id="219182"/>
    <lineage>
        <taxon>Bacteria</taxon>
        <taxon>Pseudomonadati</taxon>
        <taxon>Pseudomonadota</taxon>
        <taxon>Betaproteobacteria</taxon>
        <taxon>Burkholderiales</taxon>
        <taxon>Comamonadaceae</taxon>
        <taxon>Ottowia</taxon>
    </lineage>
</organism>
<dbReference type="Gene3D" id="3.40.50.1000">
    <property type="entry name" value="HAD superfamily/HAD-like"/>
    <property type="match status" value="1"/>
</dbReference>
<comment type="subcellular location">
    <subcellularLocation>
        <location evidence="1">Cell membrane</location>
        <topology evidence="1">Multi-pass membrane protein</topology>
    </subcellularLocation>
</comment>
<evidence type="ECO:0000313" key="18">
    <source>
        <dbReference type="EMBL" id="MET4580175.1"/>
    </source>
</evidence>
<dbReference type="Gene3D" id="3.30.70.100">
    <property type="match status" value="1"/>
</dbReference>
<feature type="compositionally biased region" description="Basic and acidic residues" evidence="16">
    <location>
        <begin position="789"/>
        <end position="808"/>
    </location>
</feature>
<keyword evidence="12 15" id="KW-1133">Transmembrane helix</keyword>
<dbReference type="PANTHER" id="PTHR43520:SF5">
    <property type="entry name" value="CATION-TRANSPORTING P-TYPE ATPASE-RELATED"/>
    <property type="match status" value="1"/>
</dbReference>
<dbReference type="InterPro" id="IPR023214">
    <property type="entry name" value="HAD_sf"/>
</dbReference>
<keyword evidence="9 15" id="KW-0067">ATP-binding</keyword>
<dbReference type="NCBIfam" id="TIGR01525">
    <property type="entry name" value="ATPase-IB_hvy"/>
    <property type="match status" value="1"/>
</dbReference>
<dbReference type="SUPFAM" id="SSF56784">
    <property type="entry name" value="HAD-like"/>
    <property type="match status" value="1"/>
</dbReference>
<evidence type="ECO:0000256" key="1">
    <source>
        <dbReference type="ARBA" id="ARBA00004651"/>
    </source>
</evidence>
<evidence type="ECO:0000256" key="9">
    <source>
        <dbReference type="ARBA" id="ARBA00022840"/>
    </source>
</evidence>
<evidence type="ECO:0000256" key="10">
    <source>
        <dbReference type="ARBA" id="ARBA00022842"/>
    </source>
</evidence>
<keyword evidence="8 15" id="KW-0547">Nucleotide-binding</keyword>
<keyword evidence="14 15" id="KW-0472">Membrane</keyword>
<dbReference type="InterPro" id="IPR008250">
    <property type="entry name" value="ATPase_P-typ_transduc_dom_A_sf"/>
</dbReference>
<evidence type="ECO:0000256" key="16">
    <source>
        <dbReference type="SAM" id="MobiDB-lite"/>
    </source>
</evidence>
<dbReference type="SUPFAM" id="SSF81665">
    <property type="entry name" value="Calcium ATPase, transmembrane domain M"/>
    <property type="match status" value="1"/>
</dbReference>
<sequence length="816" mass="88217">METAAALNSPQGEPVRAEWLPQAQRWELLDEPDEWMEFSRRVQGPEGDARVCWESTVVFDGMHCAACAVTIEDALRATPGVRSVEVGAASHRGRVVWEEGATRPSTWMQAALKVGYRPLPAHDAFAAERRVHETRTMMWRLGVACLCMMQVMMYATPAYFTAPGEIEPDIVHLLRWASWVLSIPVMLFCCQPFFRNALLDLKLRRVSMDLPVSLGMVITFVVSTLGTFEPTGVFGREVFFDSLTMFVFFLLTGRWFELRLRDRTAGALENLMHRLPESVERQRADGTWERVAARRVRVGDVVRVLPGQAFPADGMVCKGETTADEALLTGESTPLARGLGSKVIAGSHNLTSVVEVQVLHVGSQTRYAQIVRLMEAASTSKPRIAQLADRLAKPFLMLVLLAAGLACAWWWPSDPGHALMIAVAILIVTCPCALSLATPAAMLASAGSLAKRGVLVRRLQALEVLASVDTVVFDKTGTLTRDAFILERIRTRPGVTSEEALSMGAALARDSLHPVSRALVAQADRSGMVSEAWLVRESREVPGQGVMAELGSPDNVWRHVRLGSQAFCMGPDWSSNAAAGADIGAGEALSSHLSDATGWLASFEWREDLREDAAQTVAALKAQGIKVHLLSGDRPQAAARVGQLAGIDDVRGGCSPSDKLNAMQQAQQAGAVVAMVGDGLNDGPVLAGANVSFAFGRSVPLAQAQSDFVVLGERLLSIPAAVHRARRTMRIVKQNLAWAAAYNAVGIPLAVMGWMPAWLAGLGMAASSLLVVLNALRLSATAPLERDLEIPLDRSPKQPPDRTRDEPLAHLPSLGA</sequence>
<dbReference type="Gene3D" id="2.70.150.10">
    <property type="entry name" value="Calcium-transporting ATPase, cytoplasmic transduction domain A"/>
    <property type="match status" value="1"/>
</dbReference>
<keyword evidence="13" id="KW-0406">Ion transport</keyword>
<dbReference type="InterPro" id="IPR001757">
    <property type="entry name" value="P_typ_ATPase"/>
</dbReference>
<evidence type="ECO:0000256" key="15">
    <source>
        <dbReference type="RuleBase" id="RU362081"/>
    </source>
</evidence>
<dbReference type="Pfam" id="PF00403">
    <property type="entry name" value="HMA"/>
    <property type="match status" value="1"/>
</dbReference>
<keyword evidence="10" id="KW-0460">Magnesium</keyword>
<evidence type="ECO:0000313" key="19">
    <source>
        <dbReference type="Proteomes" id="UP001549320"/>
    </source>
</evidence>
<dbReference type="SFLD" id="SFLDF00027">
    <property type="entry name" value="p-type_atpase"/>
    <property type="match status" value="1"/>
</dbReference>
<gene>
    <name evidence="18" type="ORF">ABIE13_005314</name>
</gene>
<dbReference type="NCBIfam" id="TIGR01494">
    <property type="entry name" value="ATPase_P-type"/>
    <property type="match status" value="2"/>
</dbReference>